<reference evidence="5" key="1">
    <citation type="submission" date="2017-02" db="UniProtKB">
        <authorList>
            <consortium name="WormBaseParasite"/>
        </authorList>
    </citation>
    <scope>IDENTIFICATION</scope>
</reference>
<evidence type="ECO:0000313" key="4">
    <source>
        <dbReference type="Proteomes" id="UP000267096"/>
    </source>
</evidence>
<sequence length="67" mass="6725">MVSQLKSITFFVLLIMTAMAYVQSAPSNGGSGSFGGSSASGWASVGGGNGGNNNGMRLQGWITPVDP</sequence>
<name>A0A0M3IZT1_ANISI</name>
<gene>
    <name evidence="3" type="ORF">ASIM_LOCUS664</name>
</gene>
<accession>A0A0M3IZT1</accession>
<dbReference type="Proteomes" id="UP000267096">
    <property type="component" value="Unassembled WGS sequence"/>
</dbReference>
<dbReference type="WBParaSite" id="ASIM_0000076401-mRNA-1">
    <property type="protein sequence ID" value="ASIM_0000076401-mRNA-1"/>
    <property type="gene ID" value="ASIM_0000076401"/>
</dbReference>
<evidence type="ECO:0000313" key="3">
    <source>
        <dbReference type="EMBL" id="VDK17954.1"/>
    </source>
</evidence>
<feature type="region of interest" description="Disordered" evidence="1">
    <location>
        <begin position="45"/>
        <end position="67"/>
    </location>
</feature>
<protein>
    <submittedName>
        <fullName evidence="5">Glycine-rich protein 5-like</fullName>
    </submittedName>
</protein>
<reference evidence="3 4" key="2">
    <citation type="submission" date="2018-11" db="EMBL/GenBank/DDBJ databases">
        <authorList>
            <consortium name="Pathogen Informatics"/>
        </authorList>
    </citation>
    <scope>NUCLEOTIDE SEQUENCE [LARGE SCALE GENOMIC DNA]</scope>
</reference>
<evidence type="ECO:0000313" key="5">
    <source>
        <dbReference type="WBParaSite" id="ASIM_0000076401-mRNA-1"/>
    </source>
</evidence>
<evidence type="ECO:0000256" key="1">
    <source>
        <dbReference type="SAM" id="MobiDB-lite"/>
    </source>
</evidence>
<evidence type="ECO:0000256" key="2">
    <source>
        <dbReference type="SAM" id="SignalP"/>
    </source>
</evidence>
<dbReference type="EMBL" id="UYRR01000504">
    <property type="protein sequence ID" value="VDK17954.1"/>
    <property type="molecule type" value="Genomic_DNA"/>
</dbReference>
<keyword evidence="4" id="KW-1185">Reference proteome</keyword>
<organism evidence="5">
    <name type="scientific">Anisakis simplex</name>
    <name type="common">Herring worm</name>
    <dbReference type="NCBI Taxonomy" id="6269"/>
    <lineage>
        <taxon>Eukaryota</taxon>
        <taxon>Metazoa</taxon>
        <taxon>Ecdysozoa</taxon>
        <taxon>Nematoda</taxon>
        <taxon>Chromadorea</taxon>
        <taxon>Rhabditida</taxon>
        <taxon>Spirurina</taxon>
        <taxon>Ascaridomorpha</taxon>
        <taxon>Ascaridoidea</taxon>
        <taxon>Anisakidae</taxon>
        <taxon>Anisakis</taxon>
        <taxon>Anisakis simplex complex</taxon>
    </lineage>
</organism>
<proteinExistence type="predicted"/>
<feature type="chain" id="PRO_5043120698" evidence="2">
    <location>
        <begin position="25"/>
        <end position="67"/>
    </location>
</feature>
<feature type="signal peptide" evidence="2">
    <location>
        <begin position="1"/>
        <end position="24"/>
    </location>
</feature>
<keyword evidence="2" id="KW-0732">Signal</keyword>
<dbReference type="AlphaFoldDB" id="A0A0M3IZT1"/>